<dbReference type="EMBL" id="BOMW01000060">
    <property type="protein sequence ID" value="GIF08223.1"/>
    <property type="molecule type" value="Genomic_DNA"/>
</dbReference>
<proteinExistence type="predicted"/>
<comment type="caution">
    <text evidence="2">The sequence shown here is derived from an EMBL/GenBank/DDBJ whole genome shotgun (WGS) entry which is preliminary data.</text>
</comment>
<evidence type="ECO:0000313" key="3">
    <source>
        <dbReference type="Proteomes" id="UP000629619"/>
    </source>
</evidence>
<keyword evidence="3" id="KW-1185">Reference proteome</keyword>
<gene>
    <name evidence="2" type="ORF">Asi03nite_57610</name>
</gene>
<dbReference type="InterPro" id="IPR032710">
    <property type="entry name" value="NTF2-like_dom_sf"/>
</dbReference>
<protein>
    <recommendedName>
        <fullName evidence="1">SnoaL-like domain-containing protein</fullName>
    </recommendedName>
</protein>
<sequence>MSAAVRSADHDEVLAAARTLVAAFGAHDVARYFASFDENASFVFHNNDEVITSRSRYEQIWRGWERDGFKILGCRSLDQRVQVVGPDVAIFTHRVRTRVAGEAAELRERETIVFRRDSGGTWLGIHEHLSVDPRTADA</sequence>
<organism evidence="2 3">
    <name type="scientific">Actinoplanes siamensis</name>
    <dbReference type="NCBI Taxonomy" id="1223317"/>
    <lineage>
        <taxon>Bacteria</taxon>
        <taxon>Bacillati</taxon>
        <taxon>Actinomycetota</taxon>
        <taxon>Actinomycetes</taxon>
        <taxon>Micromonosporales</taxon>
        <taxon>Micromonosporaceae</taxon>
        <taxon>Actinoplanes</taxon>
    </lineage>
</organism>
<evidence type="ECO:0000313" key="2">
    <source>
        <dbReference type="EMBL" id="GIF08223.1"/>
    </source>
</evidence>
<dbReference type="AlphaFoldDB" id="A0A919NC56"/>
<dbReference type="Pfam" id="PF13474">
    <property type="entry name" value="SnoaL_3"/>
    <property type="match status" value="1"/>
</dbReference>
<evidence type="ECO:0000259" key="1">
    <source>
        <dbReference type="Pfam" id="PF13474"/>
    </source>
</evidence>
<dbReference type="Proteomes" id="UP000629619">
    <property type="component" value="Unassembled WGS sequence"/>
</dbReference>
<dbReference type="RefSeq" id="WP_203683589.1">
    <property type="nucleotide sequence ID" value="NZ_BOMW01000060.1"/>
</dbReference>
<feature type="domain" description="SnoaL-like" evidence="1">
    <location>
        <begin position="13"/>
        <end position="131"/>
    </location>
</feature>
<accession>A0A919NC56</accession>
<name>A0A919NC56_9ACTN</name>
<reference evidence="2" key="1">
    <citation type="submission" date="2021-01" db="EMBL/GenBank/DDBJ databases">
        <title>Whole genome shotgun sequence of Actinoplanes siamensis NBRC 109076.</title>
        <authorList>
            <person name="Komaki H."/>
            <person name="Tamura T."/>
        </authorList>
    </citation>
    <scope>NUCLEOTIDE SEQUENCE</scope>
    <source>
        <strain evidence="2">NBRC 109076</strain>
    </source>
</reference>
<dbReference type="Gene3D" id="3.10.450.50">
    <property type="match status" value="1"/>
</dbReference>
<dbReference type="SUPFAM" id="SSF54427">
    <property type="entry name" value="NTF2-like"/>
    <property type="match status" value="1"/>
</dbReference>
<dbReference type="InterPro" id="IPR037401">
    <property type="entry name" value="SnoaL-like"/>
</dbReference>